<evidence type="ECO:0000313" key="4">
    <source>
        <dbReference type="Proteomes" id="UP000614601"/>
    </source>
</evidence>
<comment type="caution">
    <text evidence="3">The sequence shown here is derived from an EMBL/GenBank/DDBJ whole genome shotgun (WGS) entry which is preliminary data.</text>
</comment>
<dbReference type="PANTHER" id="PTHR19134">
    <property type="entry name" value="RECEPTOR-TYPE TYROSINE-PROTEIN PHOSPHATASE"/>
    <property type="match status" value="1"/>
</dbReference>
<dbReference type="PROSITE" id="PS50055">
    <property type="entry name" value="TYR_PHOSPHATASE_PTP"/>
    <property type="match status" value="1"/>
</dbReference>
<reference evidence="3" key="1">
    <citation type="submission" date="2020-09" db="EMBL/GenBank/DDBJ databases">
        <authorList>
            <person name="Kikuchi T."/>
        </authorList>
    </citation>
    <scope>NUCLEOTIDE SEQUENCE</scope>
    <source>
        <strain evidence="3">SH1</strain>
    </source>
</reference>
<dbReference type="EMBL" id="CAJFDH010000005">
    <property type="protein sequence ID" value="CAD5223696.1"/>
    <property type="molecule type" value="Genomic_DNA"/>
</dbReference>
<evidence type="ECO:0008006" key="5">
    <source>
        <dbReference type="Google" id="ProtNLM"/>
    </source>
</evidence>
<dbReference type="SMART" id="SM00404">
    <property type="entry name" value="PTPc_motif"/>
    <property type="match status" value="1"/>
</dbReference>
<dbReference type="GO" id="GO:0004725">
    <property type="term" value="F:protein tyrosine phosphatase activity"/>
    <property type="evidence" value="ECO:0007669"/>
    <property type="project" value="InterPro"/>
</dbReference>
<evidence type="ECO:0000313" key="3">
    <source>
        <dbReference type="EMBL" id="CAD5223696.1"/>
    </source>
</evidence>
<dbReference type="InterPro" id="IPR050348">
    <property type="entry name" value="Protein-Tyr_Phosphatase"/>
</dbReference>
<dbReference type="InterPro" id="IPR000387">
    <property type="entry name" value="Tyr_Pase_dom"/>
</dbReference>
<dbReference type="SMART" id="SM00194">
    <property type="entry name" value="PTPc"/>
    <property type="match status" value="1"/>
</dbReference>
<dbReference type="PANTHER" id="PTHR19134:SF559">
    <property type="entry name" value="TYROSINE-PROTEIN PHOSPHATASE DOMAIN-CONTAINING PROTEIN"/>
    <property type="match status" value="1"/>
</dbReference>
<sequence>MDVIKKKDGTTSVVNAGKISQRSMRKQKSRFFHPMMLVQYLTENKKPIHEGIQAAFVDICRESPTYFEFFNDKNTTRNRNQKTLLNDYSRVVLTEPSGGDYYHASYVDGLSTPKQYVLAQAPFSKETEADFHRLVSQLKPEVIVMLMNEESNEGKSVCPEGKGEKTCGGIKFKVEEENKSKYRHVKLAVSGGKSGVSKANVFYMSTWTDDKKLPGDLMEFKEFVQKKCPTVPAREAASLVICKNGAKRSGVWYIMETETERLETKKRIRFSESIRQLRYQRYGALDCFELYTGLIDIMQKVASKYV</sequence>
<evidence type="ECO:0000259" key="1">
    <source>
        <dbReference type="PROSITE" id="PS50055"/>
    </source>
</evidence>
<feature type="domain" description="Tyrosine-protein phosphatase" evidence="1">
    <location>
        <begin position="74"/>
        <end position="301"/>
    </location>
</feature>
<dbReference type="Pfam" id="PF00102">
    <property type="entry name" value="Y_phosphatase"/>
    <property type="match status" value="1"/>
</dbReference>
<dbReference type="AlphaFoldDB" id="A0A811L842"/>
<dbReference type="CDD" id="cd00047">
    <property type="entry name" value="PTPc"/>
    <property type="match status" value="1"/>
</dbReference>
<evidence type="ECO:0000259" key="2">
    <source>
        <dbReference type="PROSITE" id="PS50056"/>
    </source>
</evidence>
<dbReference type="InterPro" id="IPR003595">
    <property type="entry name" value="Tyr_Pase_cat"/>
</dbReference>
<gene>
    <name evidence="3" type="ORF">BOKJ2_LOCUS10466</name>
</gene>
<dbReference type="EMBL" id="CAJFCW020000005">
    <property type="protein sequence ID" value="CAG9118513.1"/>
    <property type="molecule type" value="Genomic_DNA"/>
</dbReference>
<dbReference type="OrthoDB" id="5843820at2759"/>
<dbReference type="InterPro" id="IPR000242">
    <property type="entry name" value="PTP_cat"/>
</dbReference>
<dbReference type="Proteomes" id="UP000614601">
    <property type="component" value="Unassembled WGS sequence"/>
</dbReference>
<name>A0A811L842_9BILA</name>
<accession>A0A811L842</accession>
<dbReference type="Gene3D" id="3.90.190.10">
    <property type="entry name" value="Protein tyrosine phosphatase superfamily"/>
    <property type="match status" value="1"/>
</dbReference>
<dbReference type="PROSITE" id="PS50056">
    <property type="entry name" value="TYR_PHOSPHATASE_2"/>
    <property type="match status" value="1"/>
</dbReference>
<organism evidence="3 4">
    <name type="scientific">Bursaphelenchus okinawaensis</name>
    <dbReference type="NCBI Taxonomy" id="465554"/>
    <lineage>
        <taxon>Eukaryota</taxon>
        <taxon>Metazoa</taxon>
        <taxon>Ecdysozoa</taxon>
        <taxon>Nematoda</taxon>
        <taxon>Chromadorea</taxon>
        <taxon>Rhabditida</taxon>
        <taxon>Tylenchina</taxon>
        <taxon>Tylenchomorpha</taxon>
        <taxon>Aphelenchoidea</taxon>
        <taxon>Aphelenchoididae</taxon>
        <taxon>Bursaphelenchus</taxon>
    </lineage>
</organism>
<dbReference type="Proteomes" id="UP000783686">
    <property type="component" value="Unassembled WGS sequence"/>
</dbReference>
<protein>
    <recommendedName>
        <fullName evidence="5">Tyrosine-protein phosphatase domain-containing protein</fullName>
    </recommendedName>
</protein>
<feature type="domain" description="Tyrosine specific protein phosphatases" evidence="2">
    <location>
        <begin position="218"/>
        <end position="292"/>
    </location>
</feature>
<dbReference type="SUPFAM" id="SSF52799">
    <property type="entry name" value="(Phosphotyrosine protein) phosphatases II"/>
    <property type="match status" value="1"/>
</dbReference>
<proteinExistence type="predicted"/>
<dbReference type="InterPro" id="IPR029021">
    <property type="entry name" value="Prot-tyrosine_phosphatase-like"/>
</dbReference>
<keyword evidence="4" id="KW-1185">Reference proteome</keyword>